<dbReference type="OrthoDB" id="9813903at2"/>
<keyword evidence="4" id="KW-0812">Transmembrane</keyword>
<feature type="transmembrane region" description="Helical" evidence="4">
    <location>
        <begin position="163"/>
        <end position="182"/>
    </location>
</feature>
<feature type="transmembrane region" description="Helical" evidence="4">
    <location>
        <begin position="116"/>
        <end position="133"/>
    </location>
</feature>
<dbReference type="SMART" id="SM00267">
    <property type="entry name" value="GGDEF"/>
    <property type="match status" value="1"/>
</dbReference>
<reference evidence="6 7" key="1">
    <citation type="submission" date="2015-11" db="EMBL/GenBank/DDBJ databases">
        <title>Genomic analysis of 38 Legionella species identifies large and diverse effector repertoires.</title>
        <authorList>
            <person name="Burstein D."/>
            <person name="Amaro F."/>
            <person name="Zusman T."/>
            <person name="Lifshitz Z."/>
            <person name="Cohen O."/>
            <person name="Gilbert J.A."/>
            <person name="Pupko T."/>
            <person name="Shuman H.A."/>
            <person name="Segal G."/>
        </authorList>
    </citation>
    <scope>NUCLEOTIDE SEQUENCE [LARGE SCALE GENOMIC DNA]</scope>
    <source>
        <strain evidence="6 7">PX-1-G2-E2</strain>
    </source>
</reference>
<dbReference type="NCBIfam" id="TIGR00254">
    <property type="entry name" value="GGDEF"/>
    <property type="match status" value="1"/>
</dbReference>
<protein>
    <recommendedName>
        <fullName evidence="2">diguanylate cyclase</fullName>
        <ecNumber evidence="2">2.7.7.65</ecNumber>
    </recommendedName>
</protein>
<evidence type="ECO:0000313" key="7">
    <source>
        <dbReference type="Proteomes" id="UP000054908"/>
    </source>
</evidence>
<name>A0A0W0WCI8_9GAMM</name>
<keyword evidence="4" id="KW-1133">Transmembrane helix</keyword>
<evidence type="ECO:0000313" key="6">
    <source>
        <dbReference type="EMBL" id="KTD29718.1"/>
    </source>
</evidence>
<accession>A0A0W0WCI8</accession>
<dbReference type="STRING" id="466.Lmac_0893"/>
<evidence type="ECO:0000256" key="1">
    <source>
        <dbReference type="ARBA" id="ARBA00001946"/>
    </source>
</evidence>
<feature type="domain" description="GGDEF" evidence="5">
    <location>
        <begin position="252"/>
        <end position="382"/>
    </location>
</feature>
<dbReference type="PROSITE" id="PS50887">
    <property type="entry name" value="GGDEF"/>
    <property type="match status" value="1"/>
</dbReference>
<dbReference type="PATRIC" id="fig|466.6.peg.955"/>
<dbReference type="Gene3D" id="3.30.70.270">
    <property type="match status" value="1"/>
</dbReference>
<dbReference type="GO" id="GO:0052621">
    <property type="term" value="F:diguanylate cyclase activity"/>
    <property type="evidence" value="ECO:0007669"/>
    <property type="project" value="UniProtKB-EC"/>
</dbReference>
<evidence type="ECO:0000256" key="3">
    <source>
        <dbReference type="ARBA" id="ARBA00034247"/>
    </source>
</evidence>
<dbReference type="EMBL" id="LNYL01000022">
    <property type="protein sequence ID" value="KTD29718.1"/>
    <property type="molecule type" value="Genomic_DNA"/>
</dbReference>
<dbReference type="SUPFAM" id="SSF55073">
    <property type="entry name" value="Nucleotide cyclase"/>
    <property type="match status" value="1"/>
</dbReference>
<feature type="transmembrane region" description="Helical" evidence="4">
    <location>
        <begin position="139"/>
        <end position="156"/>
    </location>
</feature>
<keyword evidence="7" id="KW-1185">Reference proteome</keyword>
<dbReference type="InterPro" id="IPR050469">
    <property type="entry name" value="Diguanylate_Cyclase"/>
</dbReference>
<dbReference type="CDD" id="cd01949">
    <property type="entry name" value="GGDEF"/>
    <property type="match status" value="1"/>
</dbReference>
<comment type="catalytic activity">
    <reaction evidence="3">
        <text>2 GTP = 3',3'-c-di-GMP + 2 diphosphate</text>
        <dbReference type="Rhea" id="RHEA:24898"/>
        <dbReference type="ChEBI" id="CHEBI:33019"/>
        <dbReference type="ChEBI" id="CHEBI:37565"/>
        <dbReference type="ChEBI" id="CHEBI:58805"/>
        <dbReference type="EC" id="2.7.7.65"/>
    </reaction>
</comment>
<feature type="transmembrane region" description="Helical" evidence="4">
    <location>
        <begin position="48"/>
        <end position="66"/>
    </location>
</feature>
<evidence type="ECO:0000256" key="2">
    <source>
        <dbReference type="ARBA" id="ARBA00012528"/>
    </source>
</evidence>
<dbReference type="Proteomes" id="UP000054908">
    <property type="component" value="Unassembled WGS sequence"/>
</dbReference>
<feature type="transmembrane region" description="Helical" evidence="4">
    <location>
        <begin position="86"/>
        <end position="109"/>
    </location>
</feature>
<comment type="cofactor">
    <cofactor evidence="1">
        <name>Mg(2+)</name>
        <dbReference type="ChEBI" id="CHEBI:18420"/>
    </cofactor>
</comment>
<dbReference type="Pfam" id="PF00990">
    <property type="entry name" value="GGDEF"/>
    <property type="match status" value="1"/>
</dbReference>
<dbReference type="InterPro" id="IPR043128">
    <property type="entry name" value="Rev_trsase/Diguanyl_cyclase"/>
</dbReference>
<evidence type="ECO:0000259" key="5">
    <source>
        <dbReference type="PROSITE" id="PS50887"/>
    </source>
</evidence>
<evidence type="ECO:0000256" key="4">
    <source>
        <dbReference type="SAM" id="Phobius"/>
    </source>
</evidence>
<sequence>MKWLRQEVLHSESYQLLLDNSLRSIPFNVLIAGLLSFDLFFQKVPRSLILLWFLSIVLVSTLRWIYSKHVLNREDYRSNNGVSVLIFLVLTLLMGLTWGASYALFLPYISVIHETIIILIFGGMSAGAAASLAPYLPAYYAYLLPMFIPVILYNYAVLNLDRAILATMFLLFVIMVATAAKLNNKLINKVFQLSGQKDSLIKQLSFSNKKLEVSNEEIRILSITDPLTGLYNRRYFDNCLQREIQRAKRNKYPLSLILIDIDNFKFINDTYGHPYGDEYLILIATVLKKMIRRTNDILVRLGGDEFAAILANMDMDEIRDFCEKIRLEFSKVNPHKNITLSIGIICIKPSNKDETKRILALLDKLLYQAKERGKNNTISQTI</sequence>
<dbReference type="AlphaFoldDB" id="A0A0W0WCI8"/>
<feature type="transmembrane region" description="Helical" evidence="4">
    <location>
        <begin position="20"/>
        <end position="41"/>
    </location>
</feature>
<dbReference type="PANTHER" id="PTHR45138:SF9">
    <property type="entry name" value="DIGUANYLATE CYCLASE DGCM-RELATED"/>
    <property type="match status" value="1"/>
</dbReference>
<dbReference type="InterPro" id="IPR029787">
    <property type="entry name" value="Nucleotide_cyclase"/>
</dbReference>
<dbReference type="PANTHER" id="PTHR45138">
    <property type="entry name" value="REGULATORY COMPONENTS OF SENSORY TRANSDUCTION SYSTEM"/>
    <property type="match status" value="1"/>
</dbReference>
<proteinExistence type="predicted"/>
<dbReference type="InterPro" id="IPR000160">
    <property type="entry name" value="GGDEF_dom"/>
</dbReference>
<organism evidence="6 7">
    <name type="scientific">Legionella maceachernii</name>
    <dbReference type="NCBI Taxonomy" id="466"/>
    <lineage>
        <taxon>Bacteria</taxon>
        <taxon>Pseudomonadati</taxon>
        <taxon>Pseudomonadota</taxon>
        <taxon>Gammaproteobacteria</taxon>
        <taxon>Legionellales</taxon>
        <taxon>Legionellaceae</taxon>
        <taxon>Legionella</taxon>
    </lineage>
</organism>
<comment type="caution">
    <text evidence="6">The sequence shown here is derived from an EMBL/GenBank/DDBJ whole genome shotgun (WGS) entry which is preliminary data.</text>
</comment>
<gene>
    <name evidence="6" type="ORF">Lmac_0893</name>
</gene>
<dbReference type="EC" id="2.7.7.65" evidence="2"/>
<dbReference type="FunFam" id="3.30.70.270:FF:000001">
    <property type="entry name" value="Diguanylate cyclase domain protein"/>
    <property type="match status" value="1"/>
</dbReference>
<keyword evidence="4" id="KW-0472">Membrane</keyword>